<dbReference type="Pfam" id="PF00150">
    <property type="entry name" value="Cellulase"/>
    <property type="match status" value="1"/>
</dbReference>
<dbReference type="PANTHER" id="PTHR31297:SF41">
    <property type="entry name" value="ENDOGLUCANASE, PUTATIVE (AFU_ORTHOLOGUE AFUA_5G01830)-RELATED"/>
    <property type="match status" value="1"/>
</dbReference>
<keyword evidence="11" id="KW-1185">Reference proteome</keyword>
<accession>F4QTR5</accession>
<dbReference type="OrthoDB" id="9800955at2"/>
<keyword evidence="5 7" id="KW-0326">Glycosidase</keyword>
<sequence length="387" mass="43197">MKRLLATVAALLCLAAPAKAGDIIFWDKPQYGGNSFNGKAPDEAYFRALKATGATWVRLTWSKWKGEGQDFLIGDADVYTGIPASDLATLIKTLDAANAAGIKVVLVPLSLPGDRWNQQNGGQQDERLWNDRAYWNQSAAFWRDLATAVKDHPALAGYNLLNEPTPEKGQGMAEDADAATRVAWYDKHKGTTRDLPALYEHIIKAIRDVDPNTPVMVDGGWYANAGSFAYWTPLKDDKVLYAFHMYEPWNLTSSPQIKRDPQSPYPGPAWPGGETFDRKAMEAFLAQPFAWAKANGVPVNRMVAGEYGCVRVWSDCGAYLNDVLDILNGYGSHWAFYSFREDVWEAMDYEIPPEFPAGRFYYLMDEGMAAKIPRNGLLMTVIRDNMK</sequence>
<dbReference type="InterPro" id="IPR017853">
    <property type="entry name" value="GH"/>
</dbReference>
<evidence type="ECO:0000256" key="7">
    <source>
        <dbReference type="RuleBase" id="RU361153"/>
    </source>
</evidence>
<evidence type="ECO:0000313" key="10">
    <source>
        <dbReference type="EMBL" id="EGF89215.1"/>
    </source>
</evidence>
<keyword evidence="2 7" id="KW-0378">Hydrolase</keyword>
<keyword evidence="8" id="KW-0732">Signal</keyword>
<evidence type="ECO:0000256" key="4">
    <source>
        <dbReference type="ARBA" id="ARBA00023277"/>
    </source>
</evidence>
<keyword evidence="6" id="KW-0624">Polysaccharide degradation</keyword>
<organism evidence="10 11">
    <name type="scientific">Asticcacaulis biprosthecium C19</name>
    <dbReference type="NCBI Taxonomy" id="715226"/>
    <lineage>
        <taxon>Bacteria</taxon>
        <taxon>Pseudomonadati</taxon>
        <taxon>Pseudomonadota</taxon>
        <taxon>Alphaproteobacteria</taxon>
        <taxon>Caulobacterales</taxon>
        <taxon>Caulobacteraceae</taxon>
        <taxon>Asticcacaulis</taxon>
    </lineage>
</organism>
<feature type="domain" description="Glycoside hydrolase family 5" evidence="9">
    <location>
        <begin position="39"/>
        <end position="339"/>
    </location>
</feature>
<dbReference type="RefSeq" id="WP_006275336.1">
    <property type="nucleotide sequence ID" value="NZ_GL883081.1"/>
</dbReference>
<feature type="chain" id="PRO_5003314470" evidence="8">
    <location>
        <begin position="21"/>
        <end position="387"/>
    </location>
</feature>
<evidence type="ECO:0000313" key="11">
    <source>
        <dbReference type="Proteomes" id="UP000006512"/>
    </source>
</evidence>
<protein>
    <submittedName>
        <fullName evidence="10">Cellulase glycosyl hydrolase family 5 family protein</fullName>
    </submittedName>
</protein>
<reference evidence="11" key="1">
    <citation type="submission" date="2011-03" db="EMBL/GenBank/DDBJ databases">
        <title>Draft genome sequence of Brevundimonas diminuta.</title>
        <authorList>
            <person name="Brown P.J.B."/>
            <person name="Buechlein A."/>
            <person name="Hemmerich C."/>
            <person name="Brun Y.V."/>
        </authorList>
    </citation>
    <scope>NUCLEOTIDE SEQUENCE [LARGE SCALE GENOMIC DNA]</scope>
    <source>
        <strain evidence="11">C19</strain>
    </source>
</reference>
<feature type="signal peptide" evidence="8">
    <location>
        <begin position="1"/>
        <end position="20"/>
    </location>
</feature>
<dbReference type="GO" id="GO:0009986">
    <property type="term" value="C:cell surface"/>
    <property type="evidence" value="ECO:0007669"/>
    <property type="project" value="TreeGrafter"/>
</dbReference>
<gene>
    <name evidence="10" type="ORF">ABI_45620</name>
</gene>
<dbReference type="GO" id="GO:0005576">
    <property type="term" value="C:extracellular region"/>
    <property type="evidence" value="ECO:0007669"/>
    <property type="project" value="TreeGrafter"/>
</dbReference>
<evidence type="ECO:0000256" key="8">
    <source>
        <dbReference type="SAM" id="SignalP"/>
    </source>
</evidence>
<keyword evidence="3" id="KW-0136">Cellulose degradation</keyword>
<evidence type="ECO:0000259" key="9">
    <source>
        <dbReference type="Pfam" id="PF00150"/>
    </source>
</evidence>
<dbReference type="AlphaFoldDB" id="F4QTR5"/>
<dbReference type="eggNOG" id="COG2730">
    <property type="taxonomic scope" value="Bacteria"/>
</dbReference>
<dbReference type="Gene3D" id="3.20.20.80">
    <property type="entry name" value="Glycosidases"/>
    <property type="match status" value="1"/>
</dbReference>
<dbReference type="Proteomes" id="UP000006512">
    <property type="component" value="Unassembled WGS sequence"/>
</dbReference>
<dbReference type="InterPro" id="IPR050386">
    <property type="entry name" value="Glycosyl_hydrolase_5"/>
</dbReference>
<evidence type="ECO:0000256" key="6">
    <source>
        <dbReference type="ARBA" id="ARBA00023326"/>
    </source>
</evidence>
<dbReference type="InterPro" id="IPR001547">
    <property type="entry name" value="Glyco_hydro_5"/>
</dbReference>
<name>F4QTR5_9CAUL</name>
<comment type="similarity">
    <text evidence="1 7">Belongs to the glycosyl hydrolase 5 (cellulase A) family.</text>
</comment>
<keyword evidence="4" id="KW-0119">Carbohydrate metabolism</keyword>
<dbReference type="STRING" id="715226.ABI_45620"/>
<dbReference type="GO" id="GO:0008422">
    <property type="term" value="F:beta-glucosidase activity"/>
    <property type="evidence" value="ECO:0007669"/>
    <property type="project" value="TreeGrafter"/>
</dbReference>
<evidence type="ECO:0000256" key="2">
    <source>
        <dbReference type="ARBA" id="ARBA00022801"/>
    </source>
</evidence>
<evidence type="ECO:0000256" key="3">
    <source>
        <dbReference type="ARBA" id="ARBA00023001"/>
    </source>
</evidence>
<dbReference type="HOGENOM" id="CLU_032463_0_0_5"/>
<proteinExistence type="inferred from homology"/>
<dbReference type="EMBL" id="GL883081">
    <property type="protein sequence ID" value="EGF89215.1"/>
    <property type="molecule type" value="Genomic_DNA"/>
</dbReference>
<evidence type="ECO:0000256" key="5">
    <source>
        <dbReference type="ARBA" id="ARBA00023295"/>
    </source>
</evidence>
<dbReference type="PANTHER" id="PTHR31297">
    <property type="entry name" value="GLUCAN ENDO-1,6-BETA-GLUCOSIDASE B"/>
    <property type="match status" value="1"/>
</dbReference>
<evidence type="ECO:0000256" key="1">
    <source>
        <dbReference type="ARBA" id="ARBA00005641"/>
    </source>
</evidence>
<dbReference type="SUPFAM" id="SSF51445">
    <property type="entry name" value="(Trans)glycosidases"/>
    <property type="match status" value="1"/>
</dbReference>
<dbReference type="GO" id="GO:0030245">
    <property type="term" value="P:cellulose catabolic process"/>
    <property type="evidence" value="ECO:0007669"/>
    <property type="project" value="UniProtKB-KW"/>
</dbReference>